<name>A0A841HU48_9GAMM</name>
<accession>A0A841HU48</accession>
<keyword evidence="1" id="KW-1133">Transmembrane helix</keyword>
<evidence type="ECO:0000313" key="2">
    <source>
        <dbReference type="EMBL" id="MBB6096436.1"/>
    </source>
</evidence>
<gene>
    <name evidence="2" type="ORF">HNQ60_005358</name>
</gene>
<proteinExistence type="predicted"/>
<reference evidence="2 3" key="1">
    <citation type="submission" date="2020-08" db="EMBL/GenBank/DDBJ databases">
        <title>Genomic Encyclopedia of Type Strains, Phase IV (KMG-IV): sequencing the most valuable type-strain genomes for metagenomic binning, comparative biology and taxonomic classification.</title>
        <authorList>
            <person name="Goeker M."/>
        </authorList>
    </citation>
    <scope>NUCLEOTIDE SEQUENCE [LARGE SCALE GENOMIC DNA]</scope>
    <source>
        <strain evidence="2 3">DSM 26723</strain>
    </source>
</reference>
<protein>
    <submittedName>
        <fullName evidence="2">Uncharacterized protein</fullName>
    </submittedName>
</protein>
<sequence>MASFFGGPFAAVQVLRENFVALEQPGRSRSALLWGIGFVAALFAILPFLPEKFPNTFIPLVYSLTVGELVKIYQLSKEKIAQSDTYVFQSNWRVVRVSVVSFLVFAVLMVAWIVMLGYFGVINLA</sequence>
<keyword evidence="3" id="KW-1185">Reference proteome</keyword>
<feature type="transmembrane region" description="Helical" evidence="1">
    <location>
        <begin position="94"/>
        <end position="119"/>
    </location>
</feature>
<dbReference type="Proteomes" id="UP000588068">
    <property type="component" value="Unassembled WGS sequence"/>
</dbReference>
<dbReference type="EMBL" id="JACHHZ010000008">
    <property type="protein sequence ID" value="MBB6096436.1"/>
    <property type="molecule type" value="Genomic_DNA"/>
</dbReference>
<organism evidence="2 3">
    <name type="scientific">Povalibacter uvarum</name>
    <dbReference type="NCBI Taxonomy" id="732238"/>
    <lineage>
        <taxon>Bacteria</taxon>
        <taxon>Pseudomonadati</taxon>
        <taxon>Pseudomonadota</taxon>
        <taxon>Gammaproteobacteria</taxon>
        <taxon>Steroidobacterales</taxon>
        <taxon>Steroidobacteraceae</taxon>
        <taxon>Povalibacter</taxon>
    </lineage>
</organism>
<evidence type="ECO:0000256" key="1">
    <source>
        <dbReference type="SAM" id="Phobius"/>
    </source>
</evidence>
<feature type="transmembrane region" description="Helical" evidence="1">
    <location>
        <begin position="31"/>
        <end position="50"/>
    </location>
</feature>
<dbReference type="RefSeq" id="WP_184335831.1">
    <property type="nucleotide sequence ID" value="NZ_JACHHZ010000008.1"/>
</dbReference>
<comment type="caution">
    <text evidence="2">The sequence shown here is derived from an EMBL/GenBank/DDBJ whole genome shotgun (WGS) entry which is preliminary data.</text>
</comment>
<evidence type="ECO:0000313" key="3">
    <source>
        <dbReference type="Proteomes" id="UP000588068"/>
    </source>
</evidence>
<dbReference type="AlphaFoldDB" id="A0A841HU48"/>
<keyword evidence="1" id="KW-0472">Membrane</keyword>
<keyword evidence="1" id="KW-0812">Transmembrane</keyword>